<name>A0A9P6JLX5_9AGAR</name>
<evidence type="ECO:0000259" key="2">
    <source>
        <dbReference type="SMART" id="SM00225"/>
    </source>
</evidence>
<dbReference type="InterPro" id="IPR000210">
    <property type="entry name" value="BTB/POZ_dom"/>
</dbReference>
<dbReference type="Proteomes" id="UP000807306">
    <property type="component" value="Unassembled WGS sequence"/>
</dbReference>
<evidence type="ECO:0000313" key="4">
    <source>
        <dbReference type="Proteomes" id="UP000807306"/>
    </source>
</evidence>
<feature type="region of interest" description="Disordered" evidence="1">
    <location>
        <begin position="471"/>
        <end position="506"/>
    </location>
</feature>
<comment type="caution">
    <text evidence="3">The sequence shown here is derived from an EMBL/GenBank/DDBJ whole genome shotgun (WGS) entry which is preliminary data.</text>
</comment>
<keyword evidence="4" id="KW-1185">Reference proteome</keyword>
<feature type="compositionally biased region" description="Polar residues" evidence="1">
    <location>
        <begin position="211"/>
        <end position="220"/>
    </location>
</feature>
<dbReference type="OrthoDB" id="3227959at2759"/>
<feature type="compositionally biased region" description="Low complexity" evidence="1">
    <location>
        <begin position="227"/>
        <end position="242"/>
    </location>
</feature>
<dbReference type="EMBL" id="MU157888">
    <property type="protein sequence ID" value="KAF9525170.1"/>
    <property type="molecule type" value="Genomic_DNA"/>
</dbReference>
<dbReference type="Gene3D" id="3.30.710.10">
    <property type="entry name" value="Potassium Channel Kv1.1, Chain A"/>
    <property type="match status" value="1"/>
</dbReference>
<feature type="compositionally biased region" description="Basic residues" evidence="1">
    <location>
        <begin position="79"/>
        <end position="89"/>
    </location>
</feature>
<dbReference type="AlphaFoldDB" id="A0A9P6JLX5"/>
<feature type="domain" description="BTB" evidence="2">
    <location>
        <begin position="112"/>
        <end position="308"/>
    </location>
</feature>
<feature type="compositionally biased region" description="Low complexity" evidence="1">
    <location>
        <begin position="35"/>
        <end position="64"/>
    </location>
</feature>
<reference evidence="3" key="1">
    <citation type="submission" date="2020-11" db="EMBL/GenBank/DDBJ databases">
        <authorList>
            <consortium name="DOE Joint Genome Institute"/>
            <person name="Ahrendt S."/>
            <person name="Riley R."/>
            <person name="Andreopoulos W."/>
            <person name="Labutti K."/>
            <person name="Pangilinan J."/>
            <person name="Ruiz-Duenas F.J."/>
            <person name="Barrasa J.M."/>
            <person name="Sanchez-Garcia M."/>
            <person name="Camarero S."/>
            <person name="Miyauchi S."/>
            <person name="Serrano A."/>
            <person name="Linde D."/>
            <person name="Babiker R."/>
            <person name="Drula E."/>
            <person name="Ayuso-Fernandez I."/>
            <person name="Pacheco R."/>
            <person name="Padilla G."/>
            <person name="Ferreira P."/>
            <person name="Barriuso J."/>
            <person name="Kellner H."/>
            <person name="Castanera R."/>
            <person name="Alfaro M."/>
            <person name="Ramirez L."/>
            <person name="Pisabarro A.G."/>
            <person name="Kuo A."/>
            <person name="Tritt A."/>
            <person name="Lipzen A."/>
            <person name="He G."/>
            <person name="Yan M."/>
            <person name="Ng V."/>
            <person name="Cullen D."/>
            <person name="Martin F."/>
            <person name="Rosso M.-N."/>
            <person name="Henrissat B."/>
            <person name="Hibbett D."/>
            <person name="Martinez A.T."/>
            <person name="Grigoriev I.V."/>
        </authorList>
    </citation>
    <scope>NUCLEOTIDE SEQUENCE</scope>
    <source>
        <strain evidence="3">CBS 506.95</strain>
    </source>
</reference>
<feature type="compositionally biased region" description="Low complexity" evidence="1">
    <location>
        <begin position="381"/>
        <end position="393"/>
    </location>
</feature>
<proteinExistence type="predicted"/>
<dbReference type="InterPro" id="IPR011333">
    <property type="entry name" value="SKP1/BTB/POZ_sf"/>
</dbReference>
<feature type="compositionally biased region" description="Basic residues" evidence="1">
    <location>
        <begin position="478"/>
        <end position="502"/>
    </location>
</feature>
<evidence type="ECO:0000313" key="3">
    <source>
        <dbReference type="EMBL" id="KAF9525170.1"/>
    </source>
</evidence>
<feature type="compositionally biased region" description="Basic and acidic residues" evidence="1">
    <location>
        <begin position="169"/>
        <end position="180"/>
    </location>
</feature>
<dbReference type="SMART" id="SM00225">
    <property type="entry name" value="BTB"/>
    <property type="match status" value="1"/>
</dbReference>
<evidence type="ECO:0000256" key="1">
    <source>
        <dbReference type="SAM" id="MobiDB-lite"/>
    </source>
</evidence>
<accession>A0A9P6JLX5</accession>
<feature type="compositionally biased region" description="Polar residues" evidence="1">
    <location>
        <begin position="394"/>
        <end position="409"/>
    </location>
</feature>
<organism evidence="3 4">
    <name type="scientific">Crepidotus variabilis</name>
    <dbReference type="NCBI Taxonomy" id="179855"/>
    <lineage>
        <taxon>Eukaryota</taxon>
        <taxon>Fungi</taxon>
        <taxon>Dikarya</taxon>
        <taxon>Basidiomycota</taxon>
        <taxon>Agaricomycotina</taxon>
        <taxon>Agaricomycetes</taxon>
        <taxon>Agaricomycetidae</taxon>
        <taxon>Agaricales</taxon>
        <taxon>Agaricineae</taxon>
        <taxon>Crepidotaceae</taxon>
        <taxon>Crepidotus</taxon>
    </lineage>
</organism>
<feature type="region of interest" description="Disordered" evidence="1">
    <location>
        <begin position="381"/>
        <end position="409"/>
    </location>
</feature>
<sequence>MKLLEGGAPEVVFDDCEYGFNLEEYDGIDGGGLSGPTSTSTSTGTTASSSTTTLSIPSMPSTPTKSHSNSNSKTPSRSLKSKSKSHSRHTSLSSPTPTPQTTRHPDLWFSDGSVILRAGNTTFCVHMSQLARHSLVFHDMFMLPQPPPSLLPLSQVEADAEMEVGVGREGGKRAGMGDREDGGEEERDGDREGDSNSEEDGDGEGLARSVTLVSRNTNANAKRKSGSTAINAAATTQNQSQTRRVPVVQLYDNAEDVANLLTALYDGPNFTTNSPQDFKCTSGILRLSTKYLIDSLRAKALAHLAVAWPNDLRGWDAREDVVREWECTGGEGRRYPHPAAVIALAREVDAPSLLPSAFYDLSRCSFAQIYEPCEDDDLLSSSFSTSPSTASPLHSTSKPTQKQKLSPATLLTPQDIQRLCLGKECAQQMITNLIQSMGNGCTFRPSSSSSSYPQYAQFSPFNITSGLSTPSITLPPHPHPHSHIQPHTHNAHSSHTHSRKPSSHTLTCHTPSACRKDFTELVDLATQHYLFDRERGCLDPLYVAEELGQLKSVEGASYSAGASYLGGSMSGSINGTGMGTAGMGGMGMGMGGGGECVACARQLEGWAARERERIWKMVGVWFRLEGC</sequence>
<feature type="region of interest" description="Disordered" evidence="1">
    <location>
        <begin position="29"/>
        <end position="106"/>
    </location>
</feature>
<protein>
    <recommendedName>
        <fullName evidence="2">BTB domain-containing protein</fullName>
    </recommendedName>
</protein>
<feature type="region of interest" description="Disordered" evidence="1">
    <location>
        <begin position="164"/>
        <end position="242"/>
    </location>
</feature>
<gene>
    <name evidence="3" type="ORF">CPB83DRAFT_564525</name>
</gene>